<feature type="domain" description="DUF4378" evidence="3">
    <location>
        <begin position="771"/>
        <end position="887"/>
    </location>
</feature>
<accession>A0AAV7H0T1</accession>
<feature type="region of interest" description="Disordered" evidence="1">
    <location>
        <begin position="735"/>
        <end position="760"/>
    </location>
</feature>
<feature type="domain" description="DUF3741" evidence="2">
    <location>
        <begin position="279"/>
        <end position="313"/>
    </location>
</feature>
<dbReference type="InterPro" id="IPR025486">
    <property type="entry name" value="DUF4378"/>
</dbReference>
<dbReference type="PANTHER" id="PTHR47212:SF4">
    <property type="entry name" value="ADHESIN-LIKE PROTEIN, PUTATIVE (DUF3741)-RELATED"/>
    <property type="match status" value="1"/>
</dbReference>
<evidence type="ECO:0000313" key="5">
    <source>
        <dbReference type="Proteomes" id="UP000775213"/>
    </source>
</evidence>
<feature type="compositionally biased region" description="Basic and acidic residues" evidence="1">
    <location>
        <begin position="468"/>
        <end position="499"/>
    </location>
</feature>
<sequence>MSECLMQMILRVLDKVLFWLSLQFAQSCSLALIMTKKHKRFTRWKKENVGCMRGLISIFDFRQGRSTQRFLSDKKCGSSRNLGISYSRNKVGLPCNNIEENHGDVENITPISDAEAEEDNMVNLGVSSFNTLRKKEMPRAHHSRKEFDSKIEWIKAELGIGANVEKNHKESTKSVVVGSKNNLNSSPSLMSQQSDYPNMSTLLSSDIDLGEFMLDYCKNGLYWERKQFEYENKSGQFPFPANESDLKMSEHDVASVTILQKAIVDLSEAFLRQNSINSSKNKEVHQPKDIVNVFEILNSNKQLFLEILQDPNSPIRKHIQEFQNVQYGKASIQNQLFDELPVSKKFQKQSGPYLFRTKDKLTVVCQSNERDDAKGPNTIVVLKPTQLKNQNLSSTIAPIASIPSFGNLENKEDRERLSSNFSVKEITRRFRNVIGPSKRGKDRITMDGIMHKIPYGKQISKKNATSCSREHTENGRENRSDTKEIQKKNHRSDSKEIQKKNQISIASKTAGRKKLSKNAAPSVLYTEAAFCDEARKHLAEFLRIGSENESLPSIHVSKSLGRILSFPGFNSPRHNLAREKDAKEAESLQENTSLLLNNSKQQNIEEHLDLLRHKESFPSTDKIPEAVNEIMEIVEVEDKECIQIEEASQLEAQSILTIDEGDLPSGTFVEEESSMLLEPEQSEVKTLMPSSSSERQVLKDADCAVEKAVRPSPIAVLQPLFLEDPSMITDHATTLETKTQPRESQIDESAAASGSTDSEEDLITCSEFDEALLFDELEVSYSLFIDDPKLLFDSIDEVLTEIKERHFSCTPWVSLIKPTIWSVPKQEYFMKEACRRINWHLDVQSPSTLKHAVQKDLDGTIWFDLQFEAERAVGEIGDAILDYLFEETALELWD</sequence>
<evidence type="ECO:0000259" key="3">
    <source>
        <dbReference type="Pfam" id="PF14309"/>
    </source>
</evidence>
<name>A0AAV7H0T1_DENCH</name>
<protein>
    <recommendedName>
        <fullName evidence="6">DUF4378 domain-containing protein</fullName>
    </recommendedName>
</protein>
<dbReference type="Pfam" id="PF14309">
    <property type="entry name" value="DUF4378"/>
    <property type="match status" value="1"/>
</dbReference>
<dbReference type="PANTHER" id="PTHR47212">
    <property type="entry name" value="ADHESIN-LIKE PROTEIN, PUTATIVE (DUF3741)-RELATED"/>
    <property type="match status" value="1"/>
</dbReference>
<evidence type="ECO:0000259" key="2">
    <source>
        <dbReference type="Pfam" id="PF12552"/>
    </source>
</evidence>
<dbReference type="EMBL" id="JAGFBR010000009">
    <property type="protein sequence ID" value="KAH0462596.1"/>
    <property type="molecule type" value="Genomic_DNA"/>
</dbReference>
<evidence type="ECO:0008006" key="6">
    <source>
        <dbReference type="Google" id="ProtNLM"/>
    </source>
</evidence>
<dbReference type="InterPro" id="IPR022212">
    <property type="entry name" value="DUF3741"/>
</dbReference>
<proteinExistence type="predicted"/>
<dbReference type="AlphaFoldDB" id="A0AAV7H0T1"/>
<dbReference type="Pfam" id="PF12552">
    <property type="entry name" value="DUF3741"/>
    <property type="match status" value="1"/>
</dbReference>
<comment type="caution">
    <text evidence="4">The sequence shown here is derived from an EMBL/GenBank/DDBJ whole genome shotgun (WGS) entry which is preliminary data.</text>
</comment>
<evidence type="ECO:0000313" key="4">
    <source>
        <dbReference type="EMBL" id="KAH0462596.1"/>
    </source>
</evidence>
<gene>
    <name evidence="4" type="ORF">IEQ34_010171</name>
</gene>
<organism evidence="4 5">
    <name type="scientific">Dendrobium chrysotoxum</name>
    <name type="common">Orchid</name>
    <dbReference type="NCBI Taxonomy" id="161865"/>
    <lineage>
        <taxon>Eukaryota</taxon>
        <taxon>Viridiplantae</taxon>
        <taxon>Streptophyta</taxon>
        <taxon>Embryophyta</taxon>
        <taxon>Tracheophyta</taxon>
        <taxon>Spermatophyta</taxon>
        <taxon>Magnoliopsida</taxon>
        <taxon>Liliopsida</taxon>
        <taxon>Asparagales</taxon>
        <taxon>Orchidaceae</taxon>
        <taxon>Epidendroideae</taxon>
        <taxon>Malaxideae</taxon>
        <taxon>Dendrobiinae</taxon>
        <taxon>Dendrobium</taxon>
    </lineage>
</organism>
<keyword evidence="5" id="KW-1185">Reference proteome</keyword>
<reference evidence="4 5" key="1">
    <citation type="journal article" date="2021" name="Hortic Res">
        <title>Chromosome-scale assembly of the Dendrobium chrysotoxum genome enhances the understanding of orchid evolution.</title>
        <authorList>
            <person name="Zhang Y."/>
            <person name="Zhang G.Q."/>
            <person name="Zhang D."/>
            <person name="Liu X.D."/>
            <person name="Xu X.Y."/>
            <person name="Sun W.H."/>
            <person name="Yu X."/>
            <person name="Zhu X."/>
            <person name="Wang Z.W."/>
            <person name="Zhao X."/>
            <person name="Zhong W.Y."/>
            <person name="Chen H."/>
            <person name="Yin W.L."/>
            <person name="Huang T."/>
            <person name="Niu S.C."/>
            <person name="Liu Z.J."/>
        </authorList>
    </citation>
    <scope>NUCLEOTIDE SEQUENCE [LARGE SCALE GENOMIC DNA]</scope>
    <source>
        <strain evidence="4">Lindl</strain>
    </source>
</reference>
<evidence type="ECO:0000256" key="1">
    <source>
        <dbReference type="SAM" id="MobiDB-lite"/>
    </source>
</evidence>
<dbReference type="Proteomes" id="UP000775213">
    <property type="component" value="Unassembled WGS sequence"/>
</dbReference>
<feature type="region of interest" description="Disordered" evidence="1">
    <location>
        <begin position="460"/>
        <end position="518"/>
    </location>
</feature>